<name>A0ABU3CEF1_9FLAO</name>
<organism evidence="2 3">
    <name type="scientific">Autumnicola tepida</name>
    <dbReference type="NCBI Taxonomy" id="3075595"/>
    <lineage>
        <taxon>Bacteria</taxon>
        <taxon>Pseudomonadati</taxon>
        <taxon>Bacteroidota</taxon>
        <taxon>Flavobacteriia</taxon>
        <taxon>Flavobacteriales</taxon>
        <taxon>Flavobacteriaceae</taxon>
        <taxon>Autumnicola</taxon>
    </lineage>
</organism>
<feature type="transmembrane region" description="Helical" evidence="1">
    <location>
        <begin position="72"/>
        <end position="91"/>
    </location>
</feature>
<dbReference type="RefSeq" id="WP_311536347.1">
    <property type="nucleotide sequence ID" value="NZ_JAVRHQ010000033.1"/>
</dbReference>
<dbReference type="Proteomes" id="UP001262889">
    <property type="component" value="Unassembled WGS sequence"/>
</dbReference>
<comment type="caution">
    <text evidence="2">The sequence shown here is derived from an EMBL/GenBank/DDBJ whole genome shotgun (WGS) entry which is preliminary data.</text>
</comment>
<gene>
    <name evidence="2" type="ORF">RM553_17965</name>
</gene>
<evidence type="ECO:0000313" key="2">
    <source>
        <dbReference type="EMBL" id="MDT0644732.1"/>
    </source>
</evidence>
<accession>A0ABU3CEF1</accession>
<dbReference type="EMBL" id="JAVRHQ010000033">
    <property type="protein sequence ID" value="MDT0644732.1"/>
    <property type="molecule type" value="Genomic_DNA"/>
</dbReference>
<proteinExistence type="predicted"/>
<sequence>MNMELGEVEKLIAKYEEGETTLAEEQRLKNFFSNNKVPAHLEVYQWMFGYTAAAKTETFNAKVPIAKPKKKNYLWMSIAATVVLAIGIFFYQEGGSDAGLNEMGMTTEQEMAYQQAKQTLLMVSGYMNEGKEDLVYIKEFNKTANKYINLK</sequence>
<keyword evidence="3" id="KW-1185">Reference proteome</keyword>
<keyword evidence="1" id="KW-1133">Transmembrane helix</keyword>
<evidence type="ECO:0000313" key="3">
    <source>
        <dbReference type="Proteomes" id="UP001262889"/>
    </source>
</evidence>
<evidence type="ECO:0008006" key="4">
    <source>
        <dbReference type="Google" id="ProtNLM"/>
    </source>
</evidence>
<keyword evidence="1" id="KW-0472">Membrane</keyword>
<keyword evidence="1" id="KW-0812">Transmembrane</keyword>
<evidence type="ECO:0000256" key="1">
    <source>
        <dbReference type="SAM" id="Phobius"/>
    </source>
</evidence>
<protein>
    <recommendedName>
        <fullName evidence="4">Anti-sigma factor</fullName>
    </recommendedName>
</protein>
<reference evidence="2 3" key="1">
    <citation type="submission" date="2023-09" db="EMBL/GenBank/DDBJ databases">
        <authorList>
            <person name="Rey-Velasco X."/>
        </authorList>
    </citation>
    <scope>NUCLEOTIDE SEQUENCE [LARGE SCALE GENOMIC DNA]</scope>
    <source>
        <strain evidence="2 3">F363</strain>
    </source>
</reference>